<dbReference type="InterPro" id="IPR050171">
    <property type="entry name" value="MFS_Transporters"/>
</dbReference>
<dbReference type="Gene3D" id="1.20.1250.20">
    <property type="entry name" value="MFS general substrate transporter like domains"/>
    <property type="match status" value="1"/>
</dbReference>
<name>A0A1H3NLS0_9PSEU</name>
<dbReference type="InterPro" id="IPR011701">
    <property type="entry name" value="MFS"/>
</dbReference>
<evidence type="ECO:0000256" key="7">
    <source>
        <dbReference type="SAM" id="MobiDB-lite"/>
    </source>
</evidence>
<keyword evidence="2" id="KW-0813">Transport</keyword>
<dbReference type="InterPro" id="IPR036259">
    <property type="entry name" value="MFS_trans_sf"/>
</dbReference>
<dbReference type="AlphaFoldDB" id="A0A1H3NLS0"/>
<keyword evidence="6 8" id="KW-0472">Membrane</keyword>
<dbReference type="GO" id="GO:0005886">
    <property type="term" value="C:plasma membrane"/>
    <property type="evidence" value="ECO:0007669"/>
    <property type="project" value="UniProtKB-SubCell"/>
</dbReference>
<dbReference type="Proteomes" id="UP000199515">
    <property type="component" value="Unassembled WGS sequence"/>
</dbReference>
<keyword evidence="10" id="KW-1185">Reference proteome</keyword>
<feature type="transmembrane region" description="Helical" evidence="8">
    <location>
        <begin position="216"/>
        <end position="241"/>
    </location>
</feature>
<feature type="transmembrane region" description="Helical" evidence="8">
    <location>
        <begin position="172"/>
        <end position="191"/>
    </location>
</feature>
<feature type="transmembrane region" description="Helical" evidence="8">
    <location>
        <begin position="280"/>
        <end position="300"/>
    </location>
</feature>
<sequence>MARSALLSRIAPPPGPPTVLAAGQLTNSVGDGAYYVCSVLYFTRIIGLSPTQIGLGLTIGWAVGFLMGVPLGHLADRFGTRGVATLLALGTSIAVGSFLLVRTFPLFLASVVVYATCQSGLAAARQALLAALVERKDRTKTRAYLQAVTNAGIAIGAAIGGLALQFDTKEAYLAVIGMDAVSFLLSALLVLKLPPVAPVPHVEGEPKLAVLRDKPYALISFLNMIMLLRMPIISLATPLWITQRTNAPTWMVSALLVLNTAAVMLFQVRVARKVTDLRSASKIVTQSGWVMFLSCVVFAFSQIHAAVWIPVAILLLAATVQVIGEMQQSAGAWEMSFELAPADKQGQYQGFFGAGLPVARMLGPLLLVTLIVEWGAPGWILLGVVFLASGLATGPAVRWAERTRPVTPRPAPEPLNVPGAPGTD</sequence>
<keyword evidence="3" id="KW-1003">Cell membrane</keyword>
<evidence type="ECO:0000256" key="4">
    <source>
        <dbReference type="ARBA" id="ARBA00022692"/>
    </source>
</evidence>
<keyword evidence="4 8" id="KW-0812">Transmembrane</keyword>
<proteinExistence type="predicted"/>
<accession>A0A1H3NLS0</accession>
<evidence type="ECO:0000256" key="1">
    <source>
        <dbReference type="ARBA" id="ARBA00004651"/>
    </source>
</evidence>
<keyword evidence="5 8" id="KW-1133">Transmembrane helix</keyword>
<feature type="transmembrane region" description="Helical" evidence="8">
    <location>
        <begin position="306"/>
        <end position="324"/>
    </location>
</feature>
<dbReference type="PANTHER" id="PTHR23517">
    <property type="entry name" value="RESISTANCE PROTEIN MDTM, PUTATIVE-RELATED-RELATED"/>
    <property type="match status" value="1"/>
</dbReference>
<evidence type="ECO:0000256" key="2">
    <source>
        <dbReference type="ARBA" id="ARBA00022448"/>
    </source>
</evidence>
<dbReference type="GO" id="GO:0022857">
    <property type="term" value="F:transmembrane transporter activity"/>
    <property type="evidence" value="ECO:0007669"/>
    <property type="project" value="InterPro"/>
</dbReference>
<dbReference type="STRING" id="589385.SAMN05421504_107355"/>
<dbReference type="Pfam" id="PF07690">
    <property type="entry name" value="MFS_1"/>
    <property type="match status" value="1"/>
</dbReference>
<evidence type="ECO:0000256" key="8">
    <source>
        <dbReference type="SAM" id="Phobius"/>
    </source>
</evidence>
<feature type="transmembrane region" description="Helical" evidence="8">
    <location>
        <begin position="107"/>
        <end position="132"/>
    </location>
</feature>
<evidence type="ECO:0000256" key="3">
    <source>
        <dbReference type="ARBA" id="ARBA00022475"/>
    </source>
</evidence>
<dbReference type="EMBL" id="FNON01000007">
    <property type="protein sequence ID" value="SDY89610.1"/>
    <property type="molecule type" value="Genomic_DNA"/>
</dbReference>
<evidence type="ECO:0000313" key="10">
    <source>
        <dbReference type="Proteomes" id="UP000199515"/>
    </source>
</evidence>
<evidence type="ECO:0000256" key="5">
    <source>
        <dbReference type="ARBA" id="ARBA00022989"/>
    </source>
</evidence>
<dbReference type="PANTHER" id="PTHR23517:SF3">
    <property type="entry name" value="INTEGRAL MEMBRANE TRANSPORT PROTEIN"/>
    <property type="match status" value="1"/>
</dbReference>
<feature type="transmembrane region" description="Helical" evidence="8">
    <location>
        <begin position="83"/>
        <end position="101"/>
    </location>
</feature>
<feature type="transmembrane region" description="Helical" evidence="8">
    <location>
        <begin position="144"/>
        <end position="166"/>
    </location>
</feature>
<dbReference type="SUPFAM" id="SSF103473">
    <property type="entry name" value="MFS general substrate transporter"/>
    <property type="match status" value="1"/>
</dbReference>
<feature type="transmembrane region" description="Helical" evidence="8">
    <location>
        <begin position="45"/>
        <end position="71"/>
    </location>
</feature>
<protein>
    <submittedName>
        <fullName evidence="9">Predicted arabinose efflux permease, MFS family</fullName>
    </submittedName>
</protein>
<feature type="transmembrane region" description="Helical" evidence="8">
    <location>
        <begin position="247"/>
        <end position="268"/>
    </location>
</feature>
<dbReference type="RefSeq" id="WP_245757590.1">
    <property type="nucleotide sequence ID" value="NZ_FNON01000007.1"/>
</dbReference>
<evidence type="ECO:0000313" key="9">
    <source>
        <dbReference type="EMBL" id="SDY89610.1"/>
    </source>
</evidence>
<evidence type="ECO:0000256" key="6">
    <source>
        <dbReference type="ARBA" id="ARBA00023136"/>
    </source>
</evidence>
<comment type="subcellular location">
    <subcellularLocation>
        <location evidence="1">Cell membrane</location>
        <topology evidence="1">Multi-pass membrane protein</topology>
    </subcellularLocation>
</comment>
<reference evidence="9 10" key="1">
    <citation type="submission" date="2016-10" db="EMBL/GenBank/DDBJ databases">
        <authorList>
            <person name="de Groot N.N."/>
        </authorList>
    </citation>
    <scope>NUCLEOTIDE SEQUENCE [LARGE SCALE GENOMIC DNA]</scope>
    <source>
        <strain evidence="9 10">CPCC 202699</strain>
    </source>
</reference>
<feature type="region of interest" description="Disordered" evidence="7">
    <location>
        <begin position="402"/>
        <end position="424"/>
    </location>
</feature>
<organism evidence="9 10">
    <name type="scientific">Amycolatopsis xylanica</name>
    <dbReference type="NCBI Taxonomy" id="589385"/>
    <lineage>
        <taxon>Bacteria</taxon>
        <taxon>Bacillati</taxon>
        <taxon>Actinomycetota</taxon>
        <taxon>Actinomycetes</taxon>
        <taxon>Pseudonocardiales</taxon>
        <taxon>Pseudonocardiaceae</taxon>
        <taxon>Amycolatopsis</taxon>
    </lineage>
</organism>
<feature type="transmembrane region" description="Helical" evidence="8">
    <location>
        <begin position="378"/>
        <end position="400"/>
    </location>
</feature>
<gene>
    <name evidence="9" type="ORF">SAMN05421504_107355</name>
</gene>